<dbReference type="RefSeq" id="WP_338294719.1">
    <property type="nucleotide sequence ID" value="NZ_AP027272.1"/>
</dbReference>
<feature type="region of interest" description="Disordered" evidence="1">
    <location>
        <begin position="31"/>
        <end position="60"/>
    </location>
</feature>
<dbReference type="EMBL" id="AP027272">
    <property type="protein sequence ID" value="BDX08655.1"/>
    <property type="molecule type" value="Genomic_DNA"/>
</dbReference>
<evidence type="ECO:0000313" key="2">
    <source>
        <dbReference type="EMBL" id="BDX08655.1"/>
    </source>
</evidence>
<sequence length="281" mass="31860">MPNLVKASVIAIVLLLIWIGWQQSPQDQLSSTTQSALDNSNQGKSEVASSTTLSPLDHVSSDDIESEFQKKSTDEVFIDSEVLYQQASLLKGCQRALADDVAMQAWLDDANQKNESHFLVEEKLAQFERCKDVDRSIDYVTLLEQAALAGSEQALTKFWATRDEEYYRFQNIDLSDRDAMIEARYGLSQKKYQVAEALAVKGSEKAILWLMYGYKENGPQPQGQDYIRALAYGLALKDITDDSKTYGNATWFIERITATMKPKEIRQAESLSEEIRLQFER</sequence>
<organism evidence="2 3">
    <name type="scientific">Planctobacterium marinum</name>
    <dbReference type="NCBI Taxonomy" id="1631968"/>
    <lineage>
        <taxon>Bacteria</taxon>
        <taxon>Pseudomonadati</taxon>
        <taxon>Pseudomonadota</taxon>
        <taxon>Gammaproteobacteria</taxon>
        <taxon>Alteromonadales</taxon>
        <taxon>Alteromonadaceae</taxon>
        <taxon>Planctobacterium</taxon>
    </lineage>
</organism>
<protein>
    <submittedName>
        <fullName evidence="2">Uncharacterized protein</fullName>
    </submittedName>
</protein>
<reference evidence="2" key="1">
    <citation type="submission" date="2023-01" db="EMBL/GenBank/DDBJ databases">
        <title>Complete genome sequence of Planctobacterium marinum strain Dej080120_11.</title>
        <authorList>
            <person name="Ueki S."/>
            <person name="Maruyama F."/>
        </authorList>
    </citation>
    <scope>NUCLEOTIDE SEQUENCE</scope>
    <source>
        <strain evidence="2">Dej080120_11</strain>
    </source>
</reference>
<gene>
    <name evidence="2" type="ORF">MACH26_41760</name>
</gene>
<proteinExistence type="predicted"/>
<evidence type="ECO:0000313" key="3">
    <source>
        <dbReference type="Proteomes" id="UP001333710"/>
    </source>
</evidence>
<keyword evidence="3" id="KW-1185">Reference proteome</keyword>
<dbReference type="KEGG" id="pmaw:MACH26_41760"/>
<feature type="compositionally biased region" description="Polar residues" evidence="1">
    <location>
        <begin position="31"/>
        <end position="54"/>
    </location>
</feature>
<dbReference type="AlphaFoldDB" id="A0AA48I9X8"/>
<accession>A0AA48I9X8</accession>
<evidence type="ECO:0000256" key="1">
    <source>
        <dbReference type="SAM" id="MobiDB-lite"/>
    </source>
</evidence>
<dbReference type="Proteomes" id="UP001333710">
    <property type="component" value="Chromosome"/>
</dbReference>
<name>A0AA48I9X8_9ALTE</name>